<dbReference type="PANTHER" id="PTHR43245:SF55">
    <property type="entry name" value="NAD(P)-BINDING DOMAIN-CONTAINING PROTEIN"/>
    <property type="match status" value="1"/>
</dbReference>
<gene>
    <name evidence="3" type="ORF">KHB02_010785</name>
    <name evidence="2" type="ORF">KHB02_24410</name>
</gene>
<dbReference type="Gene3D" id="3.40.50.720">
    <property type="entry name" value="NAD(P)-binding Rossmann-like Domain"/>
    <property type="match status" value="1"/>
</dbReference>
<organism evidence="2">
    <name type="scientific">Neobacillus citreus</name>
    <dbReference type="NCBI Taxonomy" id="2833578"/>
    <lineage>
        <taxon>Bacteria</taxon>
        <taxon>Bacillati</taxon>
        <taxon>Bacillota</taxon>
        <taxon>Bacilli</taxon>
        <taxon>Bacillales</taxon>
        <taxon>Bacillaceae</taxon>
        <taxon>Neobacillus</taxon>
    </lineage>
</organism>
<evidence type="ECO:0000313" key="2">
    <source>
        <dbReference type="EMBL" id="MBS4184545.1"/>
    </source>
</evidence>
<dbReference type="Pfam" id="PF01370">
    <property type="entry name" value="Epimerase"/>
    <property type="match status" value="1"/>
</dbReference>
<dbReference type="SUPFAM" id="SSF51735">
    <property type="entry name" value="NAD(P)-binding Rossmann-fold domains"/>
    <property type="match status" value="1"/>
</dbReference>
<name>A0A942T1I8_9BACI</name>
<evidence type="ECO:0000313" key="3">
    <source>
        <dbReference type="EMBL" id="MCH6266010.1"/>
    </source>
</evidence>
<dbReference type="EMBL" id="JAGYPE020000015">
    <property type="protein sequence ID" value="MCH6266010.1"/>
    <property type="molecule type" value="Genomic_DNA"/>
</dbReference>
<reference evidence="2" key="1">
    <citation type="submission" date="2021-05" db="EMBL/GenBank/DDBJ databases">
        <title>Novel Bacillus species.</title>
        <authorList>
            <person name="Liu G."/>
        </authorList>
    </citation>
    <scope>NUCLEOTIDE SEQUENCE</scope>
    <source>
        <strain evidence="2 4">FJAT-50051</strain>
    </source>
</reference>
<dbReference type="InterPro" id="IPR001509">
    <property type="entry name" value="Epimerase_deHydtase"/>
</dbReference>
<accession>A0A942T1I8</accession>
<comment type="caution">
    <text evidence="2">The sequence shown here is derived from an EMBL/GenBank/DDBJ whole genome shotgun (WGS) entry which is preliminary data.</text>
</comment>
<dbReference type="InterPro" id="IPR050177">
    <property type="entry name" value="Lipid_A_modif_metabolic_enz"/>
</dbReference>
<dbReference type="RefSeq" id="WP_213144417.1">
    <property type="nucleotide sequence ID" value="NZ_JAGYPE020000015.1"/>
</dbReference>
<keyword evidence="4" id="KW-1185">Reference proteome</keyword>
<proteinExistence type="predicted"/>
<dbReference type="PANTHER" id="PTHR43245">
    <property type="entry name" value="BIFUNCTIONAL POLYMYXIN RESISTANCE PROTEIN ARNA"/>
    <property type="match status" value="1"/>
</dbReference>
<dbReference type="InterPro" id="IPR036291">
    <property type="entry name" value="NAD(P)-bd_dom_sf"/>
</dbReference>
<dbReference type="AlphaFoldDB" id="A0A942T1I8"/>
<evidence type="ECO:0000259" key="1">
    <source>
        <dbReference type="Pfam" id="PF01370"/>
    </source>
</evidence>
<evidence type="ECO:0000313" key="4">
    <source>
        <dbReference type="Proteomes" id="UP000677265"/>
    </source>
</evidence>
<dbReference type="Proteomes" id="UP000677265">
    <property type="component" value="Unassembled WGS sequence"/>
</dbReference>
<feature type="domain" description="NAD-dependent epimerase/dehydratase" evidence="1">
    <location>
        <begin position="3"/>
        <end position="183"/>
    </location>
</feature>
<protein>
    <submittedName>
        <fullName evidence="2">NAD-dependent epimerase/dehydratase family protein</fullName>
    </submittedName>
</protein>
<sequence>MNILITGDKGFIGRNLIEALESFQNIHIFRWNRDTNPELLDSYLKKCDFIFHLAAVHRPIDESEFEKVNHIFFDNILNILRKHNNNCPILLASTIHAESANTPYARSKIAAERALLTHADIMNSRAIIYRLTNTFGKYALPNYHSVVATFCYNAINNLPLVISNPDHVMNFYYIEDLVSSFISHIHNIISPEQNGFYSLPKELEYKVTVKELAQKIKDFKFKDKDEVREMLTDEFSKKLYKTYISYLETLAMK</sequence>
<dbReference type="EMBL" id="JAGYPE010000004">
    <property type="protein sequence ID" value="MBS4184545.1"/>
    <property type="molecule type" value="Genomic_DNA"/>
</dbReference>